<sequence>MDASQPRRKQQSVALAAINSIYHVKPCSYIVLYHGLVLLSGHIESNGSSNRQKHRPSSTSSSNRLTLVCGIAVKSVLPFVRETDSDFIRQRLHSIWKPEEKCGDARNFQR</sequence>
<dbReference type="EMBL" id="KE525267">
    <property type="protein sequence ID" value="KFB44037.1"/>
    <property type="molecule type" value="Genomic_DNA"/>
</dbReference>
<reference evidence="1 3" key="1">
    <citation type="journal article" date="2014" name="BMC Genomics">
        <title>Genome sequence of Anopheles sinensis provides insight into genetics basis of mosquito competence for malaria parasites.</title>
        <authorList>
            <person name="Zhou D."/>
            <person name="Zhang D."/>
            <person name="Ding G."/>
            <person name="Shi L."/>
            <person name="Hou Q."/>
            <person name="Ye Y."/>
            <person name="Xu Y."/>
            <person name="Zhou H."/>
            <person name="Xiong C."/>
            <person name="Li S."/>
            <person name="Yu J."/>
            <person name="Hong S."/>
            <person name="Yu X."/>
            <person name="Zou P."/>
            <person name="Chen C."/>
            <person name="Chang X."/>
            <person name="Wang W."/>
            <person name="Lv Y."/>
            <person name="Sun Y."/>
            <person name="Ma L."/>
            <person name="Shen B."/>
            <person name="Zhu C."/>
        </authorList>
    </citation>
    <scope>NUCLEOTIDE SEQUENCE [LARGE SCALE GENOMIC DNA]</scope>
</reference>
<dbReference type="VEuPathDB" id="VectorBase:ASIC011867"/>
<accession>A0A084W1E3</accession>
<proteinExistence type="predicted"/>
<dbReference type="Proteomes" id="UP000030765">
    <property type="component" value="Unassembled WGS sequence"/>
</dbReference>
<name>A0A084W1E3_ANOSI</name>
<protein>
    <submittedName>
        <fullName evidence="1 2">Indolepyruvate ferredoxin oxidoreductase subunit alpha</fullName>
    </submittedName>
</protein>
<organism evidence="1">
    <name type="scientific">Anopheles sinensis</name>
    <name type="common">Mosquito</name>
    <dbReference type="NCBI Taxonomy" id="74873"/>
    <lineage>
        <taxon>Eukaryota</taxon>
        <taxon>Metazoa</taxon>
        <taxon>Ecdysozoa</taxon>
        <taxon>Arthropoda</taxon>
        <taxon>Hexapoda</taxon>
        <taxon>Insecta</taxon>
        <taxon>Pterygota</taxon>
        <taxon>Neoptera</taxon>
        <taxon>Endopterygota</taxon>
        <taxon>Diptera</taxon>
        <taxon>Nematocera</taxon>
        <taxon>Culicoidea</taxon>
        <taxon>Culicidae</taxon>
        <taxon>Anophelinae</taxon>
        <taxon>Anopheles</taxon>
    </lineage>
</organism>
<evidence type="ECO:0000313" key="3">
    <source>
        <dbReference type="Proteomes" id="UP000030765"/>
    </source>
</evidence>
<keyword evidence="3" id="KW-1185">Reference proteome</keyword>
<evidence type="ECO:0000313" key="1">
    <source>
        <dbReference type="EMBL" id="KFB44037.1"/>
    </source>
</evidence>
<dbReference type="EMBL" id="ATLV01019311">
    <property type="status" value="NOT_ANNOTATED_CDS"/>
    <property type="molecule type" value="Genomic_DNA"/>
</dbReference>
<evidence type="ECO:0000313" key="2">
    <source>
        <dbReference type="EnsemblMetazoa" id="ASIC011867-PA"/>
    </source>
</evidence>
<keyword evidence="1" id="KW-0670">Pyruvate</keyword>
<reference evidence="2" key="2">
    <citation type="submission" date="2020-05" db="UniProtKB">
        <authorList>
            <consortium name="EnsemblMetazoa"/>
        </authorList>
    </citation>
    <scope>IDENTIFICATION</scope>
</reference>
<dbReference type="AlphaFoldDB" id="A0A084W1E3"/>
<dbReference type="EnsemblMetazoa" id="ASIC011867-RA">
    <property type="protein sequence ID" value="ASIC011867-PA"/>
    <property type="gene ID" value="ASIC011867"/>
</dbReference>
<gene>
    <name evidence="1" type="ORF">ZHAS_00011867</name>
</gene>